<reference evidence="2" key="1">
    <citation type="journal article" date="2017" name="Front. Plant Sci.">
        <title>Climate Clever Clovers: New Paradigm to Reduce the Environmental Footprint of Ruminants by Breeding Low Methanogenic Forages Utilizing Haplotype Variation.</title>
        <authorList>
            <person name="Kaur P."/>
            <person name="Appels R."/>
            <person name="Bayer P.E."/>
            <person name="Keeble-Gagnere G."/>
            <person name="Wang J."/>
            <person name="Hirakawa H."/>
            <person name="Shirasawa K."/>
            <person name="Vercoe P."/>
            <person name="Stefanova K."/>
            <person name="Durmic Z."/>
            <person name="Nichols P."/>
            <person name="Revell C."/>
            <person name="Isobe S.N."/>
            <person name="Edwards D."/>
            <person name="Erskine W."/>
        </authorList>
    </citation>
    <scope>NUCLEOTIDE SEQUENCE [LARGE SCALE GENOMIC DNA]</scope>
    <source>
        <strain evidence="2">cv. Daliak</strain>
    </source>
</reference>
<proteinExistence type="predicted"/>
<dbReference type="AlphaFoldDB" id="A0A2Z6MZK3"/>
<name>A0A2Z6MZK3_TRISU</name>
<dbReference type="EMBL" id="DF973582">
    <property type="protein sequence ID" value="GAU35263.1"/>
    <property type="molecule type" value="Genomic_DNA"/>
</dbReference>
<protein>
    <submittedName>
        <fullName evidence="1">Uncharacterized protein</fullName>
    </submittedName>
</protein>
<evidence type="ECO:0000313" key="2">
    <source>
        <dbReference type="Proteomes" id="UP000242715"/>
    </source>
</evidence>
<organism evidence="1 2">
    <name type="scientific">Trifolium subterraneum</name>
    <name type="common">Subterranean clover</name>
    <dbReference type="NCBI Taxonomy" id="3900"/>
    <lineage>
        <taxon>Eukaryota</taxon>
        <taxon>Viridiplantae</taxon>
        <taxon>Streptophyta</taxon>
        <taxon>Embryophyta</taxon>
        <taxon>Tracheophyta</taxon>
        <taxon>Spermatophyta</taxon>
        <taxon>Magnoliopsida</taxon>
        <taxon>eudicotyledons</taxon>
        <taxon>Gunneridae</taxon>
        <taxon>Pentapetalae</taxon>
        <taxon>rosids</taxon>
        <taxon>fabids</taxon>
        <taxon>Fabales</taxon>
        <taxon>Fabaceae</taxon>
        <taxon>Papilionoideae</taxon>
        <taxon>50 kb inversion clade</taxon>
        <taxon>NPAAA clade</taxon>
        <taxon>Hologalegina</taxon>
        <taxon>IRL clade</taxon>
        <taxon>Trifolieae</taxon>
        <taxon>Trifolium</taxon>
    </lineage>
</organism>
<evidence type="ECO:0000313" key="1">
    <source>
        <dbReference type="EMBL" id="GAU35263.1"/>
    </source>
</evidence>
<gene>
    <name evidence="1" type="ORF">TSUD_324000</name>
</gene>
<keyword evidence="2" id="KW-1185">Reference proteome</keyword>
<dbReference type="Proteomes" id="UP000242715">
    <property type="component" value="Unassembled WGS sequence"/>
</dbReference>
<accession>A0A2Z6MZK3</accession>
<sequence>MNSDLISRHHNIIALIFYSHDAAVIMRMPLFTRGLADKRIWFPSHDGSYLSHIVFFSPLESNM</sequence>